<dbReference type="InterPro" id="IPR003385">
    <property type="entry name" value="Glyco_hydro_77"/>
</dbReference>
<dbReference type="EC" id="2.4.1.25" evidence="3 10"/>
<dbReference type="NCBIfam" id="NF011080">
    <property type="entry name" value="PRK14508.1-3"/>
    <property type="match status" value="1"/>
</dbReference>
<gene>
    <name evidence="11" type="ORF">A2042_08270</name>
</gene>
<dbReference type="Pfam" id="PF02446">
    <property type="entry name" value="Glyco_hydro_77"/>
    <property type="match status" value="1"/>
</dbReference>
<evidence type="ECO:0000256" key="5">
    <source>
        <dbReference type="ARBA" id="ARBA00022676"/>
    </source>
</evidence>
<dbReference type="PANTHER" id="PTHR32438">
    <property type="entry name" value="4-ALPHA-GLUCANOTRANSFERASE DPE1, CHLOROPLASTIC/AMYLOPLASTIC"/>
    <property type="match status" value="1"/>
</dbReference>
<evidence type="ECO:0000256" key="6">
    <source>
        <dbReference type="ARBA" id="ARBA00022679"/>
    </source>
</evidence>
<keyword evidence="6 10" id="KW-0808">Transferase</keyword>
<keyword evidence="5 10" id="KW-0328">Glycosyltransferase</keyword>
<sequence length="503" mass="58156">MMKRETGILLHITSLSSPYGIGDLGPEAYRFADFLSKTKQSLWQVLPFNPTNPAHGNSPYSCVSAFAANSLLVSPELLVKDGFLSEKDLQPLPAFPTEKVNYLKAIAYKERLLNIACQRFKGMGDRNEYEKFCSENSHWLEDFTLFIAIKSFFGGKVWGEWPKELRDREPESLKAIAKKLQNEIEREKFTQYLFFKQWFKLKSCCNQNGIRIIGDIPIYVNYDSADVWVNPEIFKLNEEKRPVFVAGVPPDYFSETGQLWGNPIYNWDILKERNYEWWIQRMEHALKIYDVVRIDHFRGLVDFWEVPAGEQTAVNGKWVDAPAEDFFSLLLNIFPNLPIIAEDLGFLSPRVKEVMQIFGFPGMKVLLFAFGEDNPTHPYLPYTYEKNSVVYTGTHDNNTARGWFEKEATPEEKERVLRYLGHKIPSKNIHWELIQLAMMSVANTALFPMQDILGLGQEARMNQPSSAEKNWEWRMLPEQLTSAPAEKLLELTETYGRAVREQG</sequence>
<name>A0A1F7RKK0_9BACT</name>
<evidence type="ECO:0000256" key="1">
    <source>
        <dbReference type="ARBA" id="ARBA00000439"/>
    </source>
</evidence>
<dbReference type="SUPFAM" id="SSF51445">
    <property type="entry name" value="(Trans)glycosidases"/>
    <property type="match status" value="1"/>
</dbReference>
<dbReference type="Proteomes" id="UP000178526">
    <property type="component" value="Unassembled WGS sequence"/>
</dbReference>
<evidence type="ECO:0000256" key="9">
    <source>
        <dbReference type="ARBA" id="ARBA00031501"/>
    </source>
</evidence>
<evidence type="ECO:0000256" key="10">
    <source>
        <dbReference type="RuleBase" id="RU361207"/>
    </source>
</evidence>
<evidence type="ECO:0000256" key="4">
    <source>
        <dbReference type="ARBA" id="ARBA00020295"/>
    </source>
</evidence>
<dbReference type="EMBL" id="MGDB01000064">
    <property type="protein sequence ID" value="OGL41718.1"/>
    <property type="molecule type" value="Genomic_DNA"/>
</dbReference>
<proteinExistence type="inferred from homology"/>
<evidence type="ECO:0000256" key="7">
    <source>
        <dbReference type="ARBA" id="ARBA00023277"/>
    </source>
</evidence>
<accession>A0A1F7RKK0</accession>
<reference evidence="11 12" key="1">
    <citation type="journal article" date="2016" name="Nat. Commun.">
        <title>Thousands of microbial genomes shed light on interconnected biogeochemical processes in an aquifer system.</title>
        <authorList>
            <person name="Anantharaman K."/>
            <person name="Brown C.T."/>
            <person name="Hug L.A."/>
            <person name="Sharon I."/>
            <person name="Castelle C.J."/>
            <person name="Probst A.J."/>
            <person name="Thomas B.C."/>
            <person name="Singh A."/>
            <person name="Wilkins M.J."/>
            <person name="Karaoz U."/>
            <person name="Brodie E.L."/>
            <person name="Williams K.H."/>
            <person name="Hubbard S.S."/>
            <person name="Banfield J.F."/>
        </authorList>
    </citation>
    <scope>NUCLEOTIDE SEQUENCE [LARGE SCALE GENOMIC DNA]</scope>
</reference>
<dbReference type="NCBIfam" id="TIGR00217">
    <property type="entry name" value="malQ"/>
    <property type="match status" value="1"/>
</dbReference>
<dbReference type="GO" id="GO:0005975">
    <property type="term" value="P:carbohydrate metabolic process"/>
    <property type="evidence" value="ECO:0007669"/>
    <property type="project" value="InterPro"/>
</dbReference>
<evidence type="ECO:0000313" key="11">
    <source>
        <dbReference type="EMBL" id="OGL41718.1"/>
    </source>
</evidence>
<evidence type="ECO:0000256" key="8">
    <source>
        <dbReference type="ARBA" id="ARBA00031423"/>
    </source>
</evidence>
<protein>
    <recommendedName>
        <fullName evidence="4 10">4-alpha-glucanotransferase</fullName>
        <ecNumber evidence="3 10">2.4.1.25</ecNumber>
    </recommendedName>
    <alternativeName>
        <fullName evidence="8 10">Amylomaltase</fullName>
    </alternativeName>
    <alternativeName>
        <fullName evidence="9 10">Disproportionating enzyme</fullName>
    </alternativeName>
</protein>
<comment type="similarity">
    <text evidence="2 10">Belongs to the disproportionating enzyme family.</text>
</comment>
<evidence type="ECO:0000313" key="12">
    <source>
        <dbReference type="Proteomes" id="UP000178526"/>
    </source>
</evidence>
<evidence type="ECO:0000256" key="3">
    <source>
        <dbReference type="ARBA" id="ARBA00012560"/>
    </source>
</evidence>
<keyword evidence="7 10" id="KW-0119">Carbohydrate metabolism</keyword>
<dbReference type="GO" id="GO:0004134">
    <property type="term" value="F:4-alpha-glucanotransferase activity"/>
    <property type="evidence" value="ECO:0007669"/>
    <property type="project" value="UniProtKB-EC"/>
</dbReference>
<dbReference type="AlphaFoldDB" id="A0A1F7RKK0"/>
<dbReference type="PANTHER" id="PTHR32438:SF5">
    <property type="entry name" value="4-ALPHA-GLUCANOTRANSFERASE DPE1, CHLOROPLASTIC_AMYLOPLASTIC"/>
    <property type="match status" value="1"/>
</dbReference>
<organism evidence="11 12">
    <name type="scientific">Candidatus Schekmanbacteria bacterium GWA2_38_11</name>
    <dbReference type="NCBI Taxonomy" id="1817876"/>
    <lineage>
        <taxon>Bacteria</taxon>
        <taxon>Candidatus Schekmaniibacteriota</taxon>
    </lineage>
</organism>
<comment type="catalytic activity">
    <reaction evidence="1 10">
        <text>Transfers a segment of a (1-&gt;4)-alpha-D-glucan to a new position in an acceptor, which may be glucose or a (1-&gt;4)-alpha-D-glucan.</text>
        <dbReference type="EC" id="2.4.1.25"/>
    </reaction>
</comment>
<dbReference type="InterPro" id="IPR017853">
    <property type="entry name" value="GH"/>
</dbReference>
<evidence type="ECO:0000256" key="2">
    <source>
        <dbReference type="ARBA" id="ARBA00005684"/>
    </source>
</evidence>
<comment type="caution">
    <text evidence="11">The sequence shown here is derived from an EMBL/GenBank/DDBJ whole genome shotgun (WGS) entry which is preliminary data.</text>
</comment>
<dbReference type="Gene3D" id="3.20.20.80">
    <property type="entry name" value="Glycosidases"/>
    <property type="match status" value="1"/>
</dbReference>